<dbReference type="Proteomes" id="UP000016540">
    <property type="component" value="Unassembled WGS sequence"/>
</dbReference>
<evidence type="ECO:0000313" key="3">
    <source>
        <dbReference type="Proteomes" id="UP000016540"/>
    </source>
</evidence>
<proteinExistence type="predicted"/>
<name>R8B5M4_9GAMM</name>
<dbReference type="EMBL" id="ASAD01000003">
    <property type="protein sequence ID" value="EON93910.1"/>
    <property type="molecule type" value="Genomic_DNA"/>
</dbReference>
<reference evidence="2 3" key="1">
    <citation type="journal article" date="2013" name="Genome Announc.">
        <title>Draft Genome Sequence of the Moderately Halophilic Bacterium Marinobacter lipolyticus Strain SM19.</title>
        <authorList>
            <person name="Papke R.T."/>
            <person name="de la Haba R.R."/>
            <person name="Infante-Dominguez C."/>
            <person name="Perez D."/>
            <person name="Sanchez-Porro C."/>
            <person name="Lapierre P."/>
            <person name="Ventosa A."/>
        </authorList>
    </citation>
    <scope>NUCLEOTIDE SEQUENCE [LARGE SCALE GENOMIC DNA]</scope>
    <source>
        <strain evidence="2 3">SM19</strain>
    </source>
</reference>
<dbReference type="OrthoDB" id="5429547at2"/>
<organism evidence="2 3">
    <name type="scientific">Marinobacter lipolyticus SM19</name>
    <dbReference type="NCBI Taxonomy" id="1318628"/>
    <lineage>
        <taxon>Bacteria</taxon>
        <taxon>Pseudomonadati</taxon>
        <taxon>Pseudomonadota</taxon>
        <taxon>Gammaproteobacteria</taxon>
        <taxon>Pseudomonadales</taxon>
        <taxon>Marinobacteraceae</taxon>
        <taxon>Marinobacter</taxon>
    </lineage>
</organism>
<protein>
    <recommendedName>
        <fullName evidence="1">DHHA1 domain-containing protein</fullName>
    </recommendedName>
</protein>
<accession>R8B5M4</accession>
<dbReference type="InterPro" id="IPR003156">
    <property type="entry name" value="DHHA1_dom"/>
</dbReference>
<dbReference type="eggNOG" id="COG2404">
    <property type="taxonomic scope" value="Bacteria"/>
</dbReference>
<dbReference type="HOGENOM" id="CLU_873774_0_0_6"/>
<dbReference type="RefSeq" id="WP_012136236.1">
    <property type="nucleotide sequence ID" value="NZ_KE007306.1"/>
</dbReference>
<dbReference type="STRING" id="1318628.MARLIPOL_01235"/>
<dbReference type="GO" id="GO:0003676">
    <property type="term" value="F:nucleic acid binding"/>
    <property type="evidence" value="ECO:0007669"/>
    <property type="project" value="InterPro"/>
</dbReference>
<dbReference type="Pfam" id="PF02272">
    <property type="entry name" value="DHHA1"/>
    <property type="match status" value="1"/>
</dbReference>
<evidence type="ECO:0000259" key="1">
    <source>
        <dbReference type="Pfam" id="PF02272"/>
    </source>
</evidence>
<keyword evidence="3" id="KW-1185">Reference proteome</keyword>
<dbReference type="SUPFAM" id="SSF64182">
    <property type="entry name" value="DHH phosphoesterases"/>
    <property type="match status" value="1"/>
</dbReference>
<evidence type="ECO:0000313" key="2">
    <source>
        <dbReference type="EMBL" id="EON93910.1"/>
    </source>
</evidence>
<gene>
    <name evidence="2" type="ORF">MARLIPOL_01235</name>
</gene>
<dbReference type="AlphaFoldDB" id="R8B5M4"/>
<dbReference type="InterPro" id="IPR038763">
    <property type="entry name" value="DHH_sf"/>
</dbReference>
<comment type="caution">
    <text evidence="2">The sequence shown here is derived from an EMBL/GenBank/DDBJ whole genome shotgun (WGS) entry which is preliminary data.</text>
</comment>
<dbReference type="PATRIC" id="fig|1318628.3.peg.243"/>
<sequence length="320" mass="34363">MRKYDVFNGDADGVCALIQLRLANPVDSTLITGVKRDIELAKQVPVTEPAQVNILDVSLDKNRDAVDALLSAGSSVFYVDHHFPGDSLPEHDRFTALIDTQPTTCTSLLVDQHLGGQFHNWAIAAAFGDNLNAVAEDLAGKAGLSADQADSLKALGVCINYNGYGATVEDLHFHPADLYREFVKFEDPLELIASQPLAWQKLRDGYEADMASGLAAPVLAQNASSLVVQLPDEPWARRVSGVLGNELANRNPDNACAIVTAKADGTYLVSIRAPLNNRTGADELARQFPTGGGRKAAAGINALPAEQLEEFLNVIAKFWS</sequence>
<feature type="domain" description="DHHA1" evidence="1">
    <location>
        <begin position="227"/>
        <end position="318"/>
    </location>
</feature>